<dbReference type="InterPro" id="IPR001734">
    <property type="entry name" value="Na/solute_symporter"/>
</dbReference>
<evidence type="ECO:0000313" key="14">
    <source>
        <dbReference type="Proteomes" id="UP000094527"/>
    </source>
</evidence>
<keyword evidence="5 12" id="KW-0812">Transmembrane</keyword>
<keyword evidence="6 12" id="KW-1133">Transmembrane helix</keyword>
<dbReference type="AlphaFoldDB" id="A0A1D2ND89"/>
<feature type="transmembrane region" description="Helical" evidence="12">
    <location>
        <begin position="293"/>
        <end position="314"/>
    </location>
</feature>
<evidence type="ECO:0000256" key="5">
    <source>
        <dbReference type="ARBA" id="ARBA00022692"/>
    </source>
</evidence>
<keyword evidence="14" id="KW-1185">Reference proteome</keyword>
<evidence type="ECO:0000256" key="9">
    <source>
        <dbReference type="ARBA" id="ARBA00023136"/>
    </source>
</evidence>
<dbReference type="GO" id="GO:0015293">
    <property type="term" value="F:symporter activity"/>
    <property type="evidence" value="ECO:0007669"/>
    <property type="project" value="TreeGrafter"/>
</dbReference>
<keyword evidence="3" id="KW-0813">Transport</keyword>
<name>A0A1D2ND89_ORCCI</name>
<gene>
    <name evidence="13" type="ORF">Ocin01_03460</name>
</gene>
<comment type="caution">
    <text evidence="13">The sequence shown here is derived from an EMBL/GenBank/DDBJ whole genome shotgun (WGS) entry which is preliminary data.</text>
</comment>
<keyword evidence="7" id="KW-0915">Sodium</keyword>
<keyword evidence="4" id="KW-1003">Cell membrane</keyword>
<dbReference type="Proteomes" id="UP000094527">
    <property type="component" value="Unassembled WGS sequence"/>
</dbReference>
<feature type="transmembrane region" description="Helical" evidence="12">
    <location>
        <begin position="137"/>
        <end position="155"/>
    </location>
</feature>
<evidence type="ECO:0000313" key="13">
    <source>
        <dbReference type="EMBL" id="ODN03224.1"/>
    </source>
</evidence>
<evidence type="ECO:0000256" key="12">
    <source>
        <dbReference type="SAM" id="Phobius"/>
    </source>
</evidence>
<feature type="transmembrane region" description="Helical" evidence="12">
    <location>
        <begin position="25"/>
        <end position="44"/>
    </location>
</feature>
<evidence type="ECO:0000256" key="6">
    <source>
        <dbReference type="ARBA" id="ARBA00022989"/>
    </source>
</evidence>
<dbReference type="Gene3D" id="1.20.1730.10">
    <property type="entry name" value="Sodium/glucose cotransporter"/>
    <property type="match status" value="2"/>
</dbReference>
<accession>A0A1D2ND89</accession>
<dbReference type="EMBL" id="LJIJ01000082">
    <property type="protein sequence ID" value="ODN03224.1"/>
    <property type="molecule type" value="Genomic_DNA"/>
</dbReference>
<dbReference type="PANTHER" id="PTHR42985:SF39">
    <property type="entry name" value="GH10366P"/>
    <property type="match status" value="1"/>
</dbReference>
<evidence type="ECO:0000256" key="11">
    <source>
        <dbReference type="RuleBase" id="RU362091"/>
    </source>
</evidence>
<protein>
    <submittedName>
        <fullName evidence="13">Sodium-coupled monocarboxylate transporter 2</fullName>
    </submittedName>
</protein>
<dbReference type="Pfam" id="PF00474">
    <property type="entry name" value="SSF"/>
    <property type="match status" value="1"/>
</dbReference>
<dbReference type="STRING" id="48709.A0A1D2ND89"/>
<reference evidence="13 14" key="1">
    <citation type="journal article" date="2016" name="Genome Biol. Evol.">
        <title>Gene Family Evolution Reflects Adaptation to Soil Environmental Stressors in the Genome of the Collembolan Orchesella cincta.</title>
        <authorList>
            <person name="Faddeeva-Vakhrusheva A."/>
            <person name="Derks M.F."/>
            <person name="Anvar S.Y."/>
            <person name="Agamennone V."/>
            <person name="Suring W."/>
            <person name="Smit S."/>
            <person name="van Straalen N.M."/>
            <person name="Roelofs D."/>
        </authorList>
    </citation>
    <scope>NUCLEOTIDE SEQUENCE [LARGE SCALE GENOMIC DNA]</scope>
    <source>
        <tissue evidence="13">Mixed pool</tissue>
    </source>
</reference>
<feature type="transmembrane region" description="Helical" evidence="12">
    <location>
        <begin position="98"/>
        <end position="117"/>
    </location>
</feature>
<feature type="transmembrane region" description="Helical" evidence="12">
    <location>
        <begin position="64"/>
        <end position="86"/>
    </location>
</feature>
<evidence type="ECO:0000256" key="7">
    <source>
        <dbReference type="ARBA" id="ARBA00023053"/>
    </source>
</evidence>
<keyword evidence="8" id="KW-0406">Ion transport</keyword>
<proteinExistence type="inferred from homology"/>
<evidence type="ECO:0000256" key="8">
    <source>
        <dbReference type="ARBA" id="ARBA00023065"/>
    </source>
</evidence>
<dbReference type="PANTHER" id="PTHR42985">
    <property type="entry name" value="SODIUM-COUPLED MONOCARBOXYLATE TRANSPORTER"/>
    <property type="match status" value="1"/>
</dbReference>
<dbReference type="PROSITE" id="PS50283">
    <property type="entry name" value="NA_SOLUT_SYMP_3"/>
    <property type="match status" value="1"/>
</dbReference>
<dbReference type="OrthoDB" id="6132759at2759"/>
<evidence type="ECO:0000256" key="2">
    <source>
        <dbReference type="ARBA" id="ARBA00006434"/>
    </source>
</evidence>
<dbReference type="InterPro" id="IPR051163">
    <property type="entry name" value="Sodium:Solute_Symporter_SSF"/>
</dbReference>
<evidence type="ECO:0000256" key="4">
    <source>
        <dbReference type="ARBA" id="ARBA00022475"/>
    </source>
</evidence>
<organism evidence="13 14">
    <name type="scientific">Orchesella cincta</name>
    <name type="common">Springtail</name>
    <name type="synonym">Podura cincta</name>
    <dbReference type="NCBI Taxonomy" id="48709"/>
    <lineage>
        <taxon>Eukaryota</taxon>
        <taxon>Metazoa</taxon>
        <taxon>Ecdysozoa</taxon>
        <taxon>Arthropoda</taxon>
        <taxon>Hexapoda</taxon>
        <taxon>Collembola</taxon>
        <taxon>Entomobryomorpha</taxon>
        <taxon>Entomobryoidea</taxon>
        <taxon>Orchesellidae</taxon>
        <taxon>Orchesellinae</taxon>
        <taxon>Orchesella</taxon>
    </lineage>
</organism>
<comment type="similarity">
    <text evidence="2 11">Belongs to the sodium:solute symporter (SSF) (TC 2.A.21) family.</text>
</comment>
<evidence type="ECO:0000256" key="3">
    <source>
        <dbReference type="ARBA" id="ARBA00022448"/>
    </source>
</evidence>
<evidence type="ECO:0000256" key="10">
    <source>
        <dbReference type="ARBA" id="ARBA00023201"/>
    </source>
</evidence>
<dbReference type="GO" id="GO:0005886">
    <property type="term" value="C:plasma membrane"/>
    <property type="evidence" value="ECO:0007669"/>
    <property type="project" value="UniProtKB-SubCell"/>
</dbReference>
<dbReference type="InterPro" id="IPR038377">
    <property type="entry name" value="Na/Glc_symporter_sf"/>
</dbReference>
<keyword evidence="9 12" id="KW-0472">Membrane</keyword>
<keyword evidence="10" id="KW-0739">Sodium transport</keyword>
<dbReference type="OMA" id="MLRTHIN"/>
<dbReference type="GO" id="GO:0006814">
    <property type="term" value="P:sodium ion transport"/>
    <property type="evidence" value="ECO:0007669"/>
    <property type="project" value="UniProtKB-KW"/>
</dbReference>
<comment type="subcellular location">
    <subcellularLocation>
        <location evidence="1">Cell membrane</location>
        <topology evidence="1">Multi-pass membrane protein</topology>
    </subcellularLocation>
</comment>
<sequence>MRYVSSITLLGTPVEIYYYGSQLSMVLLAYIPLTLSLAFIYVPIYFQLQYVSIFEYLEERFHRYVRIFLSFVNIIYGIFFMALVVYAPSLALELVIGIDYRILVAVVFVVCIFYSSIGGFKEEMLKAVLWTDSLQAVIMIVSMLVVVIVGTNNLGGVSEVWRRAESTDRINFFQPTDETHFLDSSSGRIFSVVTNVCQSGSDSEICLTSKHEISLHGLVIFATYIDCDPSNSGVTTVSSGVNALAASVVEDYVKKWWPGLPDSKLAMVSKLISAVSGILAFGFVFIASSMGNIFSAGVTMGMVVSFGFMTLLGVGQTVYNNQKKLPIQSLSLNATCPEIPNTNFTSWDPAWIPWKERGDDGLTQLFTISPLWYRAMVLYWQSSLDSFLAS</sequence>
<evidence type="ECO:0000256" key="1">
    <source>
        <dbReference type="ARBA" id="ARBA00004651"/>
    </source>
</evidence>
<feature type="transmembrane region" description="Helical" evidence="12">
    <location>
        <begin position="265"/>
        <end position="287"/>
    </location>
</feature>